<proteinExistence type="predicted"/>
<dbReference type="OrthoDB" id="2322499at2759"/>
<protein>
    <submittedName>
        <fullName evidence="1">Uncharacterized protein</fullName>
    </submittedName>
</protein>
<comment type="caution">
    <text evidence="1">The sequence shown here is derived from an EMBL/GenBank/DDBJ whole genome shotgun (WGS) entry which is preliminary data.</text>
</comment>
<sequence length="434" mass="49961">MKHGPKAMLVHIFYLTQWFSMNFQLLGRTSEFRTLMRIERQTILPRRLAAIREKLSQEGYSRIANHAPHTFWKTPPVFINREWRDYEWPPIRTKCILSSYHLYVADRKRDFPLAFARYLNNLEAFINSFALPEIRPPTIYFASLEPFASIIKETEGFRVLIDTDFRKRIQDLQSIVNKWRETTDEYLLGLVRESLDESAEESADQGLLSCAGVFFKCGFCNEPVSYPRILVHKCLRSKVVDNSAPATSLDCDNGVKLVDFEAGEDRPPKLKAVSMVTEWEDLTKPYRMGAHAGNEAIFFDTNASRIARKIILATGDDPLKITQEEMSAKNIRLECLQCGQGIPKRKRTLASGTRATYRTALCMNWTRAILHELENHANEGTTNRWRQVDSRKDLDSIHNEEAKATKVKNSVINLDTSLQDAPQIVQISTRSNRR</sequence>
<evidence type="ECO:0000313" key="1">
    <source>
        <dbReference type="EMBL" id="KAF9522683.1"/>
    </source>
</evidence>
<name>A0A9P6E510_9AGAR</name>
<dbReference type="AlphaFoldDB" id="A0A9P6E510"/>
<evidence type="ECO:0000313" key="2">
    <source>
        <dbReference type="Proteomes" id="UP000807306"/>
    </source>
</evidence>
<keyword evidence="2" id="KW-1185">Reference proteome</keyword>
<gene>
    <name evidence="1" type="ORF">CPB83DRAFT_91200</name>
</gene>
<dbReference type="EMBL" id="MU157937">
    <property type="protein sequence ID" value="KAF9522683.1"/>
    <property type="molecule type" value="Genomic_DNA"/>
</dbReference>
<organism evidence="1 2">
    <name type="scientific">Crepidotus variabilis</name>
    <dbReference type="NCBI Taxonomy" id="179855"/>
    <lineage>
        <taxon>Eukaryota</taxon>
        <taxon>Fungi</taxon>
        <taxon>Dikarya</taxon>
        <taxon>Basidiomycota</taxon>
        <taxon>Agaricomycotina</taxon>
        <taxon>Agaricomycetes</taxon>
        <taxon>Agaricomycetidae</taxon>
        <taxon>Agaricales</taxon>
        <taxon>Agaricineae</taxon>
        <taxon>Crepidotaceae</taxon>
        <taxon>Crepidotus</taxon>
    </lineage>
</organism>
<dbReference type="Proteomes" id="UP000807306">
    <property type="component" value="Unassembled WGS sequence"/>
</dbReference>
<accession>A0A9P6E510</accession>
<reference evidence="1" key="1">
    <citation type="submission" date="2020-11" db="EMBL/GenBank/DDBJ databases">
        <authorList>
            <consortium name="DOE Joint Genome Institute"/>
            <person name="Ahrendt S."/>
            <person name="Riley R."/>
            <person name="Andreopoulos W."/>
            <person name="Labutti K."/>
            <person name="Pangilinan J."/>
            <person name="Ruiz-Duenas F.J."/>
            <person name="Barrasa J.M."/>
            <person name="Sanchez-Garcia M."/>
            <person name="Camarero S."/>
            <person name="Miyauchi S."/>
            <person name="Serrano A."/>
            <person name="Linde D."/>
            <person name="Babiker R."/>
            <person name="Drula E."/>
            <person name="Ayuso-Fernandez I."/>
            <person name="Pacheco R."/>
            <person name="Padilla G."/>
            <person name="Ferreira P."/>
            <person name="Barriuso J."/>
            <person name="Kellner H."/>
            <person name="Castanera R."/>
            <person name="Alfaro M."/>
            <person name="Ramirez L."/>
            <person name="Pisabarro A.G."/>
            <person name="Kuo A."/>
            <person name="Tritt A."/>
            <person name="Lipzen A."/>
            <person name="He G."/>
            <person name="Yan M."/>
            <person name="Ng V."/>
            <person name="Cullen D."/>
            <person name="Martin F."/>
            <person name="Rosso M.-N."/>
            <person name="Henrissat B."/>
            <person name="Hibbett D."/>
            <person name="Martinez A.T."/>
            <person name="Grigoriev I.V."/>
        </authorList>
    </citation>
    <scope>NUCLEOTIDE SEQUENCE</scope>
    <source>
        <strain evidence="1">CBS 506.95</strain>
    </source>
</reference>